<dbReference type="EMBL" id="RWJN01000123">
    <property type="protein sequence ID" value="TCD66754.1"/>
    <property type="molecule type" value="Genomic_DNA"/>
</dbReference>
<dbReference type="PROSITE" id="PS01360">
    <property type="entry name" value="ZF_MYND_1"/>
    <property type="match status" value="1"/>
</dbReference>
<evidence type="ECO:0000259" key="5">
    <source>
        <dbReference type="PROSITE" id="PS50865"/>
    </source>
</evidence>
<keyword evidence="2 4" id="KW-0863">Zinc-finger</keyword>
<evidence type="ECO:0000256" key="3">
    <source>
        <dbReference type="ARBA" id="ARBA00022833"/>
    </source>
</evidence>
<sequence>MNAQPTKRNRSYDQCTNVGCEITTAEGTHLQACRACGVARYCSRECQKSDWKTHKKQCKKHQDASNRLNNSEDPSLQNAYARVTKWILRHRPALGEALISSFDLPNNPYAHRRQILEVTARYLPDVDDEHCLVLMSVRRGDLSATAQPYFVELVQQRETYEELSVRADPDVYGTGLVLLMVHHGDVQLFARSLPITFTSERGIAEVEEDRVWKAELWKRTDSFR</sequence>
<keyword evidence="7" id="KW-1185">Reference proteome</keyword>
<gene>
    <name evidence="6" type="ORF">EIP91_000995</name>
</gene>
<keyword evidence="3" id="KW-0862">Zinc</keyword>
<evidence type="ECO:0000313" key="7">
    <source>
        <dbReference type="Proteomes" id="UP000292702"/>
    </source>
</evidence>
<dbReference type="SUPFAM" id="SSF144232">
    <property type="entry name" value="HIT/MYND zinc finger-like"/>
    <property type="match status" value="1"/>
</dbReference>
<evidence type="ECO:0000313" key="6">
    <source>
        <dbReference type="EMBL" id="TCD66754.1"/>
    </source>
</evidence>
<dbReference type="AlphaFoldDB" id="A0A4R0RVI0"/>
<evidence type="ECO:0000256" key="4">
    <source>
        <dbReference type="PROSITE-ProRule" id="PRU00134"/>
    </source>
</evidence>
<comment type="caution">
    <text evidence="6">The sequence shown here is derived from an EMBL/GenBank/DDBJ whole genome shotgun (WGS) entry which is preliminary data.</text>
</comment>
<dbReference type="Gene3D" id="6.10.140.2220">
    <property type="match status" value="1"/>
</dbReference>
<dbReference type="Proteomes" id="UP000292702">
    <property type="component" value="Unassembled WGS sequence"/>
</dbReference>
<proteinExistence type="predicted"/>
<reference evidence="6 7" key="1">
    <citation type="submission" date="2018-11" db="EMBL/GenBank/DDBJ databases">
        <title>Genome assembly of Steccherinum ochraceum LE-BIN_3174, the white-rot fungus of the Steccherinaceae family (The Residual Polyporoid clade, Polyporales, Basidiomycota).</title>
        <authorList>
            <person name="Fedorova T.V."/>
            <person name="Glazunova O.A."/>
            <person name="Landesman E.O."/>
            <person name="Moiseenko K.V."/>
            <person name="Psurtseva N.V."/>
            <person name="Savinova O.S."/>
            <person name="Shakhova N.V."/>
            <person name="Tyazhelova T.V."/>
            <person name="Vasina D.V."/>
        </authorList>
    </citation>
    <scope>NUCLEOTIDE SEQUENCE [LARGE SCALE GENOMIC DNA]</scope>
    <source>
        <strain evidence="6 7">LE-BIN_3174</strain>
    </source>
</reference>
<dbReference type="GO" id="GO:0008270">
    <property type="term" value="F:zinc ion binding"/>
    <property type="evidence" value="ECO:0007669"/>
    <property type="project" value="UniProtKB-KW"/>
</dbReference>
<dbReference type="Pfam" id="PF01753">
    <property type="entry name" value="zf-MYND"/>
    <property type="match status" value="1"/>
</dbReference>
<dbReference type="PROSITE" id="PS50865">
    <property type="entry name" value="ZF_MYND_2"/>
    <property type="match status" value="1"/>
</dbReference>
<organism evidence="6 7">
    <name type="scientific">Steccherinum ochraceum</name>
    <dbReference type="NCBI Taxonomy" id="92696"/>
    <lineage>
        <taxon>Eukaryota</taxon>
        <taxon>Fungi</taxon>
        <taxon>Dikarya</taxon>
        <taxon>Basidiomycota</taxon>
        <taxon>Agaricomycotina</taxon>
        <taxon>Agaricomycetes</taxon>
        <taxon>Polyporales</taxon>
        <taxon>Steccherinaceae</taxon>
        <taxon>Steccherinum</taxon>
    </lineage>
</organism>
<dbReference type="InterPro" id="IPR002893">
    <property type="entry name" value="Znf_MYND"/>
</dbReference>
<name>A0A4R0RVI0_9APHY</name>
<accession>A0A4R0RVI0</accession>
<protein>
    <recommendedName>
        <fullName evidence="5">MYND-type domain-containing protein</fullName>
    </recommendedName>
</protein>
<dbReference type="STRING" id="92696.A0A4R0RVI0"/>
<feature type="domain" description="MYND-type" evidence="5">
    <location>
        <begin position="15"/>
        <end position="58"/>
    </location>
</feature>
<evidence type="ECO:0000256" key="1">
    <source>
        <dbReference type="ARBA" id="ARBA00022723"/>
    </source>
</evidence>
<keyword evidence="1" id="KW-0479">Metal-binding</keyword>
<dbReference type="OrthoDB" id="341421at2759"/>
<evidence type="ECO:0000256" key="2">
    <source>
        <dbReference type="ARBA" id="ARBA00022771"/>
    </source>
</evidence>